<protein>
    <submittedName>
        <fullName evidence="1">Uncharacterized protein</fullName>
    </submittedName>
</protein>
<organism evidence="1 2">
    <name type="scientific">Proteus alimentorum</name>
    <dbReference type="NCBI Taxonomy" id="1973495"/>
    <lineage>
        <taxon>Bacteria</taxon>
        <taxon>Pseudomonadati</taxon>
        <taxon>Pseudomonadota</taxon>
        <taxon>Gammaproteobacteria</taxon>
        <taxon>Enterobacterales</taxon>
        <taxon>Morganellaceae</taxon>
        <taxon>Proteus</taxon>
    </lineage>
</organism>
<dbReference type="RefSeq" id="WP_196568180.1">
    <property type="nucleotide sequence ID" value="NZ_JADRYY010000023.1"/>
</dbReference>
<sequence length="132" mass="15877">MKKIKIGYYYIRIFWSPLGDDCNTDKYYLNLNLNNKESICSIVENVLIPELNLFSYKIKLRIKESLKYAINYYPDEKLADAYNKSPTFVKLPDNMNVRDFYIFVWKSIYGEESYQALEKDFYIEIPLEEIYV</sequence>
<comment type="caution">
    <text evidence="1">The sequence shown here is derived from an EMBL/GenBank/DDBJ whole genome shotgun (WGS) entry which is preliminary data.</text>
</comment>
<reference evidence="1 2" key="1">
    <citation type="submission" date="2020-11" db="EMBL/GenBank/DDBJ databases">
        <title>Enhanced detection system for hospital associated transmission using whole genome sequencing surveillance.</title>
        <authorList>
            <person name="Harrison L.H."/>
            <person name="Van Tyne D."/>
            <person name="Marsh J.W."/>
            <person name="Griffith M.P."/>
            <person name="Snyder D.J."/>
            <person name="Cooper V.S."/>
            <person name="Mustapha M."/>
        </authorList>
    </citation>
    <scope>NUCLEOTIDE SEQUENCE [LARGE SCALE GENOMIC DNA]</scope>
    <source>
        <strain evidence="1 2">PR00075</strain>
    </source>
</reference>
<evidence type="ECO:0000313" key="2">
    <source>
        <dbReference type="Proteomes" id="UP000614721"/>
    </source>
</evidence>
<evidence type="ECO:0000313" key="1">
    <source>
        <dbReference type="EMBL" id="MBG2879952.1"/>
    </source>
</evidence>
<dbReference type="EMBL" id="JADSJP010000018">
    <property type="protein sequence ID" value="MBG2879952.1"/>
    <property type="molecule type" value="Genomic_DNA"/>
</dbReference>
<keyword evidence="2" id="KW-1185">Reference proteome</keyword>
<gene>
    <name evidence="1" type="ORF">I4902_11790</name>
</gene>
<accession>A0ABS0IV98</accession>
<name>A0ABS0IV98_9GAMM</name>
<proteinExistence type="predicted"/>
<dbReference type="Proteomes" id="UP000614721">
    <property type="component" value="Unassembled WGS sequence"/>
</dbReference>